<evidence type="ECO:0000313" key="3">
    <source>
        <dbReference type="Proteomes" id="UP000789396"/>
    </source>
</evidence>
<sequence>IYKEEKRRRKELERQIEEINESSLQNICRLQEVINEKNNFIDKLVDEFRWLEAFYGSSFQHAKWVYQNQVPVDNTDSLDNQEALVDDDEISGTENSDSDDVDFNPLKLPAEILEDEYYTFEGFD</sequence>
<proteinExistence type="predicted"/>
<name>A0A9N9PJP0_9GLOM</name>
<dbReference type="OrthoDB" id="2476836at2759"/>
<evidence type="ECO:0000256" key="1">
    <source>
        <dbReference type="SAM" id="MobiDB-lite"/>
    </source>
</evidence>
<feature type="compositionally biased region" description="Acidic residues" evidence="1">
    <location>
        <begin position="84"/>
        <end position="102"/>
    </location>
</feature>
<evidence type="ECO:0000313" key="2">
    <source>
        <dbReference type="EMBL" id="CAG8823087.1"/>
    </source>
</evidence>
<feature type="region of interest" description="Disordered" evidence="1">
    <location>
        <begin position="76"/>
        <end position="104"/>
    </location>
</feature>
<reference evidence="2" key="1">
    <citation type="submission" date="2021-06" db="EMBL/GenBank/DDBJ databases">
        <authorList>
            <person name="Kallberg Y."/>
            <person name="Tangrot J."/>
            <person name="Rosling A."/>
        </authorList>
    </citation>
    <scope>NUCLEOTIDE SEQUENCE</scope>
    <source>
        <strain evidence="2">IN212</strain>
    </source>
</reference>
<organism evidence="2 3">
    <name type="scientific">Racocetra fulgida</name>
    <dbReference type="NCBI Taxonomy" id="60492"/>
    <lineage>
        <taxon>Eukaryota</taxon>
        <taxon>Fungi</taxon>
        <taxon>Fungi incertae sedis</taxon>
        <taxon>Mucoromycota</taxon>
        <taxon>Glomeromycotina</taxon>
        <taxon>Glomeromycetes</taxon>
        <taxon>Diversisporales</taxon>
        <taxon>Gigasporaceae</taxon>
        <taxon>Racocetra</taxon>
    </lineage>
</organism>
<keyword evidence="3" id="KW-1185">Reference proteome</keyword>
<dbReference type="EMBL" id="CAJVPZ010103197">
    <property type="protein sequence ID" value="CAG8823087.1"/>
    <property type="molecule type" value="Genomic_DNA"/>
</dbReference>
<feature type="non-terminal residue" evidence="2">
    <location>
        <position position="124"/>
    </location>
</feature>
<gene>
    <name evidence="2" type="ORF">RFULGI_LOCUS19815</name>
</gene>
<protein>
    <submittedName>
        <fullName evidence="2">16146_t:CDS:1</fullName>
    </submittedName>
</protein>
<comment type="caution">
    <text evidence="2">The sequence shown here is derived from an EMBL/GenBank/DDBJ whole genome shotgun (WGS) entry which is preliminary data.</text>
</comment>
<dbReference type="AlphaFoldDB" id="A0A9N9PJP0"/>
<accession>A0A9N9PJP0</accession>
<dbReference type="Proteomes" id="UP000789396">
    <property type="component" value="Unassembled WGS sequence"/>
</dbReference>